<name>A0A1H7CY36_9DEIO</name>
<evidence type="ECO:0000313" key="2">
    <source>
        <dbReference type="EMBL" id="SEJ94633.1"/>
    </source>
</evidence>
<keyword evidence="3" id="KW-1185">Reference proteome</keyword>
<protein>
    <submittedName>
        <fullName evidence="2">Uncharacterized protein</fullName>
    </submittedName>
</protein>
<dbReference type="STRING" id="856736.SAMN04488058_1492"/>
<organism evidence="2 3">
    <name type="scientific">Deinococcus reticulitermitis</name>
    <dbReference type="NCBI Taxonomy" id="856736"/>
    <lineage>
        <taxon>Bacteria</taxon>
        <taxon>Thermotogati</taxon>
        <taxon>Deinococcota</taxon>
        <taxon>Deinococci</taxon>
        <taxon>Deinococcales</taxon>
        <taxon>Deinococcaceae</taxon>
        <taxon>Deinococcus</taxon>
    </lineage>
</organism>
<sequence>MKERILTRTTLRFSLALLGLIAVLALFAVAYLLAVNGQTWEAVAVGPGGAFGVVKSLFTLFEKLGA</sequence>
<evidence type="ECO:0000313" key="3">
    <source>
        <dbReference type="Proteomes" id="UP000199223"/>
    </source>
</evidence>
<keyword evidence="1" id="KW-0472">Membrane</keyword>
<feature type="transmembrane region" description="Helical" evidence="1">
    <location>
        <begin position="40"/>
        <end position="61"/>
    </location>
</feature>
<gene>
    <name evidence="2" type="ORF">SAMN04488058_1492</name>
</gene>
<reference evidence="3" key="1">
    <citation type="submission" date="2016-10" db="EMBL/GenBank/DDBJ databases">
        <authorList>
            <person name="Varghese N."/>
            <person name="Submissions S."/>
        </authorList>
    </citation>
    <scope>NUCLEOTIDE SEQUENCE [LARGE SCALE GENOMIC DNA]</scope>
    <source>
        <strain evidence="3">CGMCC 1.10218</strain>
    </source>
</reference>
<keyword evidence="1" id="KW-1133">Transmembrane helix</keyword>
<dbReference type="Proteomes" id="UP000199223">
    <property type="component" value="Unassembled WGS sequence"/>
</dbReference>
<evidence type="ECO:0000256" key="1">
    <source>
        <dbReference type="SAM" id="Phobius"/>
    </source>
</evidence>
<dbReference type="AlphaFoldDB" id="A0A1H7CY36"/>
<dbReference type="EMBL" id="FNZA01000049">
    <property type="protein sequence ID" value="SEJ94633.1"/>
    <property type="molecule type" value="Genomic_DNA"/>
</dbReference>
<feature type="transmembrane region" description="Helical" evidence="1">
    <location>
        <begin position="12"/>
        <end position="34"/>
    </location>
</feature>
<accession>A0A1H7CY36</accession>
<proteinExistence type="predicted"/>
<keyword evidence="1" id="KW-0812">Transmembrane</keyword>